<dbReference type="SUPFAM" id="SSF54001">
    <property type="entry name" value="Cysteine proteinases"/>
    <property type="match status" value="1"/>
</dbReference>
<dbReference type="PANTHER" id="PTHR21646:SF24">
    <property type="entry name" value="UBIQUITIN CARBOXYL-TERMINAL HYDROLASE"/>
    <property type="match status" value="1"/>
</dbReference>
<dbReference type="Pfam" id="PF00443">
    <property type="entry name" value="UCH"/>
    <property type="match status" value="1"/>
</dbReference>
<comment type="similarity">
    <text evidence="2">Belongs to the peptidase C19 family.</text>
</comment>
<proteinExistence type="inferred from homology"/>
<dbReference type="InterPro" id="IPR018200">
    <property type="entry name" value="USP_CS"/>
</dbReference>
<evidence type="ECO:0000256" key="5">
    <source>
        <dbReference type="ARBA" id="ARBA00022786"/>
    </source>
</evidence>
<dbReference type="InterPro" id="IPR038765">
    <property type="entry name" value="Papain-like_cys_pep_sf"/>
</dbReference>
<evidence type="ECO:0000313" key="10">
    <source>
        <dbReference type="Proteomes" id="UP000015354"/>
    </source>
</evidence>
<dbReference type="PANTHER" id="PTHR21646">
    <property type="entry name" value="UBIQUITIN CARBOXYL-TERMINAL HYDROLASE"/>
    <property type="match status" value="1"/>
</dbReference>
<dbReference type="EC" id="3.4.19.12" evidence="3"/>
<dbReference type="GO" id="GO:0004843">
    <property type="term" value="F:cysteine-type deubiquitinase activity"/>
    <property type="evidence" value="ECO:0007669"/>
    <property type="project" value="UniProtKB-EC"/>
</dbReference>
<protein>
    <recommendedName>
        <fullName evidence="3">ubiquitinyl hydrolase 1</fullName>
        <ecNumber evidence="3">3.4.19.12</ecNumber>
    </recommendedName>
</protein>
<evidence type="ECO:0000256" key="7">
    <source>
        <dbReference type="ARBA" id="ARBA00022807"/>
    </source>
</evidence>
<feature type="domain" description="USP" evidence="8">
    <location>
        <begin position="37"/>
        <end position="366"/>
    </location>
</feature>
<keyword evidence="6" id="KW-0378">Hydrolase</keyword>
<dbReference type="Proteomes" id="UP000015354">
    <property type="component" value="Unassembled WGS sequence"/>
</dbReference>
<gene>
    <name evidence="9" type="ORF">STCU_10057</name>
</gene>
<organism evidence="9 10">
    <name type="scientific">Strigomonas culicis</name>
    <dbReference type="NCBI Taxonomy" id="28005"/>
    <lineage>
        <taxon>Eukaryota</taxon>
        <taxon>Discoba</taxon>
        <taxon>Euglenozoa</taxon>
        <taxon>Kinetoplastea</taxon>
        <taxon>Metakinetoplastina</taxon>
        <taxon>Trypanosomatida</taxon>
        <taxon>Trypanosomatidae</taxon>
        <taxon>Strigomonadinae</taxon>
        <taxon>Strigomonas</taxon>
    </lineage>
</organism>
<dbReference type="EMBL" id="ATMH01009992">
    <property type="protein sequence ID" value="EPY18313.1"/>
    <property type="molecule type" value="Genomic_DNA"/>
</dbReference>
<dbReference type="PROSITE" id="PS50235">
    <property type="entry name" value="USP_3"/>
    <property type="match status" value="1"/>
</dbReference>
<dbReference type="PROSITE" id="PS00972">
    <property type="entry name" value="USP_1"/>
    <property type="match status" value="1"/>
</dbReference>
<sequence length="367" mass="41718">MNRLNSVSTHDPLPRRQSYTVWNFNNKILNNTVFSRRGLVNLGNTCYMNSVMQVLNATALANTFLANEYMDQLPNKEGKYSRVVNAFAYIIRELRRVGCDFAVSCSPFKKAIGDIYEPFDNSRQQDANEFLRVLLDALHTGMNVNANNKTPLEEIDNTKGTDDALARAYWWQYAQRNSSFIVDTCGFQERSLLTCPQCGYQTRSFSATFGVEIPIPNLGTSQNIENCLTHYCRQEVLDNSSMYLCAGCKKKVNATKQLQFHTTPQVLFITLKRFRTYGDFSTAAKVNDPILFGEHLDLKPFMSSEFSKTKYRLVGVVNHQGNMHGGHYTADAVGEDGAWFRFSDDVVQYATQPDACLAYILCYQRLQ</sequence>
<dbReference type="AlphaFoldDB" id="S9TPD1"/>
<name>S9TPD1_9TRYP</name>
<evidence type="ECO:0000256" key="4">
    <source>
        <dbReference type="ARBA" id="ARBA00022670"/>
    </source>
</evidence>
<dbReference type="InterPro" id="IPR001394">
    <property type="entry name" value="Peptidase_C19_UCH"/>
</dbReference>
<dbReference type="OrthoDB" id="292964at2759"/>
<dbReference type="InterPro" id="IPR050185">
    <property type="entry name" value="Ub_carboxyl-term_hydrolase"/>
</dbReference>
<evidence type="ECO:0000259" key="8">
    <source>
        <dbReference type="PROSITE" id="PS50235"/>
    </source>
</evidence>
<dbReference type="Gene3D" id="3.90.70.10">
    <property type="entry name" value="Cysteine proteinases"/>
    <property type="match status" value="1"/>
</dbReference>
<keyword evidence="7" id="KW-0788">Thiol protease</keyword>
<keyword evidence="5" id="KW-0833">Ubl conjugation pathway</keyword>
<dbReference type="GO" id="GO:0016579">
    <property type="term" value="P:protein deubiquitination"/>
    <property type="evidence" value="ECO:0007669"/>
    <property type="project" value="InterPro"/>
</dbReference>
<evidence type="ECO:0000256" key="3">
    <source>
        <dbReference type="ARBA" id="ARBA00012759"/>
    </source>
</evidence>
<comment type="catalytic activity">
    <reaction evidence="1">
        <text>Thiol-dependent hydrolysis of ester, thioester, amide, peptide and isopeptide bonds formed by the C-terminal Gly of ubiquitin (a 76-residue protein attached to proteins as an intracellular targeting signal).</text>
        <dbReference type="EC" id="3.4.19.12"/>
    </reaction>
</comment>
<evidence type="ECO:0000256" key="2">
    <source>
        <dbReference type="ARBA" id="ARBA00009085"/>
    </source>
</evidence>
<keyword evidence="4" id="KW-0645">Protease</keyword>
<evidence type="ECO:0000256" key="6">
    <source>
        <dbReference type="ARBA" id="ARBA00022801"/>
    </source>
</evidence>
<dbReference type="InterPro" id="IPR028889">
    <property type="entry name" value="USP"/>
</dbReference>
<dbReference type="GO" id="GO:0006508">
    <property type="term" value="P:proteolysis"/>
    <property type="evidence" value="ECO:0007669"/>
    <property type="project" value="UniProtKB-KW"/>
</dbReference>
<accession>S9TPD1</accession>
<reference evidence="9 10" key="1">
    <citation type="journal article" date="2013" name="PLoS ONE">
        <title>Predicting the Proteins of Angomonas deanei, Strigomonas culicis and Their Respective Endosymbionts Reveals New Aspects of the Trypanosomatidae Family.</title>
        <authorList>
            <person name="Motta M.C."/>
            <person name="Martins A.C."/>
            <person name="de Souza S.S."/>
            <person name="Catta-Preta C.M."/>
            <person name="Silva R."/>
            <person name="Klein C.C."/>
            <person name="de Almeida L.G."/>
            <person name="de Lima Cunha O."/>
            <person name="Ciapina L.P."/>
            <person name="Brocchi M."/>
            <person name="Colabardini A.C."/>
            <person name="de Araujo Lima B."/>
            <person name="Machado C.R."/>
            <person name="de Almeida Soares C.M."/>
            <person name="Probst C.M."/>
            <person name="de Menezes C.B."/>
            <person name="Thompson C.E."/>
            <person name="Bartholomeu D.C."/>
            <person name="Gradia D.F."/>
            <person name="Pavoni D.P."/>
            <person name="Grisard E.C."/>
            <person name="Fantinatti-Garboggini F."/>
            <person name="Marchini F.K."/>
            <person name="Rodrigues-Luiz G.F."/>
            <person name="Wagner G."/>
            <person name="Goldman G.H."/>
            <person name="Fietto J.L."/>
            <person name="Elias M.C."/>
            <person name="Goldman M.H."/>
            <person name="Sagot M.F."/>
            <person name="Pereira M."/>
            <person name="Stoco P.H."/>
            <person name="de Mendonca-Neto R.P."/>
            <person name="Teixeira S.M."/>
            <person name="Maciel T.E."/>
            <person name="de Oliveira Mendes T.A."/>
            <person name="Urmenyi T.P."/>
            <person name="de Souza W."/>
            <person name="Schenkman S."/>
            <person name="de Vasconcelos A.T."/>
        </authorList>
    </citation>
    <scope>NUCLEOTIDE SEQUENCE [LARGE SCALE GENOMIC DNA]</scope>
</reference>
<dbReference type="PROSITE" id="PS00973">
    <property type="entry name" value="USP_2"/>
    <property type="match status" value="1"/>
</dbReference>
<evidence type="ECO:0000313" key="9">
    <source>
        <dbReference type="EMBL" id="EPY18313.1"/>
    </source>
</evidence>
<comment type="caution">
    <text evidence="9">The sequence shown here is derived from an EMBL/GenBank/DDBJ whole genome shotgun (WGS) entry which is preliminary data.</text>
</comment>
<evidence type="ECO:0000256" key="1">
    <source>
        <dbReference type="ARBA" id="ARBA00000707"/>
    </source>
</evidence>
<keyword evidence="10" id="KW-1185">Reference proteome</keyword>